<reference evidence="3 4" key="2">
    <citation type="submission" date="2019-08" db="EMBL/GenBank/DDBJ databases">
        <authorList>
            <person name="Henke P."/>
        </authorList>
    </citation>
    <scope>NUCLEOTIDE SEQUENCE [LARGE SCALE GENOMIC DNA]</scope>
    <source>
        <strain evidence="3">Phe10_nw2017</strain>
    </source>
</reference>
<proteinExistence type="predicted"/>
<protein>
    <recommendedName>
        <fullName evidence="2">PilZ domain-containing protein</fullName>
    </recommendedName>
</protein>
<feature type="compositionally biased region" description="Low complexity" evidence="1">
    <location>
        <begin position="257"/>
        <end position="267"/>
    </location>
</feature>
<comment type="caution">
    <text evidence="3">The sequence shown here is derived from an EMBL/GenBank/DDBJ whole genome shotgun (WGS) entry which is preliminary data.</text>
</comment>
<accession>A0A5C6M843</accession>
<dbReference type="InterPro" id="IPR009875">
    <property type="entry name" value="PilZ_domain"/>
</dbReference>
<evidence type="ECO:0000259" key="2">
    <source>
        <dbReference type="Pfam" id="PF07238"/>
    </source>
</evidence>
<gene>
    <name evidence="3" type="ORF">E3A20_06950</name>
</gene>
<dbReference type="EMBL" id="SRHE01000095">
    <property type="protein sequence ID" value="TWW10349.1"/>
    <property type="molecule type" value="Genomic_DNA"/>
</dbReference>
<dbReference type="Gene3D" id="2.40.10.220">
    <property type="entry name" value="predicted glycosyltransferase like domains"/>
    <property type="match status" value="1"/>
</dbReference>
<feature type="domain" description="PilZ" evidence="2">
    <location>
        <begin position="99"/>
        <end position="191"/>
    </location>
</feature>
<sequence>MASSIGSGSSPHRVGGFALNTGENARVLLVDAGDQFQGTLLSNWGMAILGYSFLMFDQKSDFSKYSQLGFMAIMAGLTLFLANRDTLFPFIDEKSRFWRKNARIKVNIPATVELSNNSRRKVTVENLSYGGMMLVIDGGGSQRAYDWPEDAKTLTVEFSERSGSGKKLSVFCTIAESKREDGKTRVRVKVSDARDMIPVFRIVGEMAQVSRNYHTLYAYFLSSTAIRRATLGIWAVSIIGSAGMPACGVQEDFGAPGAGSEMASEGGSFDGASLTYSTTMPQPPMLPALPSPGSVGDVDDYEAVQP</sequence>
<feature type="compositionally biased region" description="Pro residues" evidence="1">
    <location>
        <begin position="281"/>
        <end position="290"/>
    </location>
</feature>
<keyword evidence="4" id="KW-1185">Reference proteome</keyword>
<evidence type="ECO:0000256" key="1">
    <source>
        <dbReference type="SAM" id="MobiDB-lite"/>
    </source>
</evidence>
<dbReference type="Proteomes" id="UP000321083">
    <property type="component" value="Unassembled WGS sequence"/>
</dbReference>
<evidence type="ECO:0000313" key="3">
    <source>
        <dbReference type="EMBL" id="TWW10349.1"/>
    </source>
</evidence>
<dbReference type="Pfam" id="PF07238">
    <property type="entry name" value="PilZ"/>
    <property type="match status" value="1"/>
</dbReference>
<evidence type="ECO:0000313" key="4">
    <source>
        <dbReference type="Proteomes" id="UP000321083"/>
    </source>
</evidence>
<reference evidence="3 4" key="1">
    <citation type="submission" date="2019-08" db="EMBL/GenBank/DDBJ databases">
        <title>100 year-old enigma solved: identification of Planctomyces bekefii, the type genus and species of the phylum Planctomycetes.</title>
        <authorList>
            <person name="Svetlana D.N."/>
            <person name="Overmann J."/>
        </authorList>
    </citation>
    <scope>NUCLEOTIDE SEQUENCE [LARGE SCALE GENOMIC DNA]</scope>
    <source>
        <strain evidence="3">Phe10_nw2017</strain>
    </source>
</reference>
<feature type="region of interest" description="Disordered" evidence="1">
    <location>
        <begin position="257"/>
        <end position="306"/>
    </location>
</feature>
<dbReference type="AlphaFoldDB" id="A0A5C6M843"/>
<dbReference type="GO" id="GO:0035438">
    <property type="term" value="F:cyclic-di-GMP binding"/>
    <property type="evidence" value="ECO:0007669"/>
    <property type="project" value="InterPro"/>
</dbReference>
<dbReference type="SUPFAM" id="SSF141371">
    <property type="entry name" value="PilZ domain-like"/>
    <property type="match status" value="1"/>
</dbReference>
<feature type="compositionally biased region" description="Acidic residues" evidence="1">
    <location>
        <begin position="297"/>
        <end position="306"/>
    </location>
</feature>
<organism evidence="3 4">
    <name type="scientific">Planctomyces bekefii</name>
    <dbReference type="NCBI Taxonomy" id="1653850"/>
    <lineage>
        <taxon>Bacteria</taxon>
        <taxon>Pseudomonadati</taxon>
        <taxon>Planctomycetota</taxon>
        <taxon>Planctomycetia</taxon>
        <taxon>Planctomycetales</taxon>
        <taxon>Planctomycetaceae</taxon>
        <taxon>Planctomyces</taxon>
    </lineage>
</organism>
<name>A0A5C6M843_9PLAN</name>